<keyword evidence="4" id="KW-0964">Secreted</keyword>
<evidence type="ECO:0000256" key="14">
    <source>
        <dbReference type="PROSITE-ProRule" id="PRU00124"/>
    </source>
</evidence>
<keyword evidence="15" id="KW-0732">Signal</keyword>
<evidence type="ECO:0000256" key="3">
    <source>
        <dbReference type="ARBA" id="ARBA00022475"/>
    </source>
</evidence>
<dbReference type="OrthoDB" id="9990982at2759"/>
<feature type="disulfide bond" evidence="14">
    <location>
        <begin position="78"/>
        <end position="96"/>
    </location>
</feature>
<evidence type="ECO:0000256" key="7">
    <source>
        <dbReference type="ARBA" id="ARBA00022692"/>
    </source>
</evidence>
<dbReference type="InterPro" id="IPR023415">
    <property type="entry name" value="LDLR_class-A_CS"/>
</dbReference>
<protein>
    <submittedName>
        <fullName evidence="16">Low-density lipoprotein receptor-related protein 8-like</fullName>
    </submittedName>
</protein>
<evidence type="ECO:0000256" key="4">
    <source>
        <dbReference type="ARBA" id="ARBA00022525"/>
    </source>
</evidence>
<dbReference type="InterPro" id="IPR051221">
    <property type="entry name" value="LDLR-related"/>
</dbReference>
<keyword evidence="9" id="KW-1133">Transmembrane helix</keyword>
<dbReference type="Proteomes" id="UP001155660">
    <property type="component" value="Chromosome B2"/>
</dbReference>
<dbReference type="CDD" id="cd00112">
    <property type="entry name" value="LDLa"/>
    <property type="match status" value="2"/>
</dbReference>
<evidence type="ECO:0000256" key="6">
    <source>
        <dbReference type="ARBA" id="ARBA00022583"/>
    </source>
</evidence>
<dbReference type="KEGG" id="ccar:122136157"/>
<evidence type="ECO:0000313" key="16">
    <source>
        <dbReference type="RefSeq" id="XP_042573794.1"/>
    </source>
</evidence>
<feature type="disulfide bond" evidence="14">
    <location>
        <begin position="71"/>
        <end position="83"/>
    </location>
</feature>
<evidence type="ECO:0000256" key="13">
    <source>
        <dbReference type="ARBA" id="ARBA00023180"/>
    </source>
</evidence>
<dbReference type="InterPro" id="IPR002172">
    <property type="entry name" value="LDrepeatLR_classA_rpt"/>
</dbReference>
<organism evidence="16">
    <name type="scientific">Cyprinus carpio</name>
    <name type="common">Common carp</name>
    <dbReference type="NCBI Taxonomy" id="7962"/>
    <lineage>
        <taxon>Eukaryota</taxon>
        <taxon>Metazoa</taxon>
        <taxon>Chordata</taxon>
        <taxon>Craniata</taxon>
        <taxon>Vertebrata</taxon>
        <taxon>Euteleostomi</taxon>
        <taxon>Actinopterygii</taxon>
        <taxon>Neopterygii</taxon>
        <taxon>Teleostei</taxon>
        <taxon>Ostariophysi</taxon>
        <taxon>Cypriniformes</taxon>
        <taxon>Cyprinidae</taxon>
        <taxon>Cyprininae</taxon>
        <taxon>Cyprinus</taxon>
    </lineage>
</organism>
<dbReference type="RefSeq" id="XP_042573794.1">
    <property type="nucleotide sequence ID" value="XM_042717860.1"/>
</dbReference>
<reference evidence="16" key="1">
    <citation type="submission" date="2025-08" db="UniProtKB">
        <authorList>
            <consortium name="RefSeq"/>
        </authorList>
    </citation>
    <scope>IDENTIFICATION</scope>
    <source>
        <tissue evidence="16">Muscle</tissue>
    </source>
</reference>
<accession>A0A9Q9VZ01</accession>
<dbReference type="AlphaFoldDB" id="A0A9Q9VZ01"/>
<keyword evidence="13" id="KW-0325">Glycoprotein</keyword>
<evidence type="ECO:0000256" key="15">
    <source>
        <dbReference type="SAM" id="SignalP"/>
    </source>
</evidence>
<feature type="signal peptide" evidence="15">
    <location>
        <begin position="1"/>
        <end position="23"/>
    </location>
</feature>
<dbReference type="SMART" id="SM00192">
    <property type="entry name" value="LDLa"/>
    <property type="match status" value="3"/>
</dbReference>
<evidence type="ECO:0000256" key="2">
    <source>
        <dbReference type="ARBA" id="ARBA00004613"/>
    </source>
</evidence>
<evidence type="ECO:0000256" key="9">
    <source>
        <dbReference type="ARBA" id="ARBA00022989"/>
    </source>
</evidence>
<dbReference type="FunFam" id="4.10.400.10:FF:000030">
    <property type="entry name" value="Sortilin related receptor 1"/>
    <property type="match status" value="1"/>
</dbReference>
<evidence type="ECO:0000256" key="1">
    <source>
        <dbReference type="ARBA" id="ARBA00004251"/>
    </source>
</evidence>
<evidence type="ECO:0000256" key="8">
    <source>
        <dbReference type="ARBA" id="ARBA00022737"/>
    </source>
</evidence>
<feature type="disulfide bond" evidence="14">
    <location>
        <begin position="51"/>
        <end position="66"/>
    </location>
</feature>
<keyword evidence="5" id="KW-0245">EGF-like domain</keyword>
<dbReference type="GO" id="GO:0005886">
    <property type="term" value="C:plasma membrane"/>
    <property type="evidence" value="ECO:0007669"/>
    <property type="project" value="UniProtKB-SubCell"/>
</dbReference>
<gene>
    <name evidence="16" type="primary">LOC122136157</name>
</gene>
<name>A0A9Q9VZ01_CYPCA</name>
<dbReference type="Pfam" id="PF00057">
    <property type="entry name" value="Ldl_recept_a"/>
    <property type="match status" value="3"/>
</dbReference>
<keyword evidence="3" id="KW-1003">Cell membrane</keyword>
<keyword evidence="11 14" id="KW-1015">Disulfide bond</keyword>
<sequence>MWTETGKLLFFHVLVWELYSAKGAETGADTECEDGQFQCNNKRCIPTIWRCDDDDDCSDNSDEENCLKNTCAPSEFACANGQCVPGRWRCDGEPECPDGSDEADATCTVKQTCPPEKFDCGGKCVSLSWRCDGEKDCENGEDEADCAAGESALFPSDCV</sequence>
<dbReference type="GO" id="GO:0006897">
    <property type="term" value="P:endocytosis"/>
    <property type="evidence" value="ECO:0007669"/>
    <property type="project" value="UniProtKB-KW"/>
</dbReference>
<evidence type="ECO:0000256" key="5">
    <source>
        <dbReference type="ARBA" id="ARBA00022536"/>
    </source>
</evidence>
<keyword evidence="6" id="KW-0254">Endocytosis</keyword>
<proteinExistence type="predicted"/>
<dbReference type="GO" id="GO:0005576">
    <property type="term" value="C:extracellular region"/>
    <property type="evidence" value="ECO:0007669"/>
    <property type="project" value="UniProtKB-SubCell"/>
</dbReference>
<feature type="disulfide bond" evidence="14">
    <location>
        <begin position="32"/>
        <end position="44"/>
    </location>
</feature>
<comment type="subcellular location">
    <subcellularLocation>
        <location evidence="1">Cell membrane</location>
        <topology evidence="1">Single-pass type I membrane protein</topology>
    </subcellularLocation>
    <subcellularLocation>
        <location evidence="2">Secreted</location>
    </subcellularLocation>
</comment>
<dbReference type="GeneID" id="122136157"/>
<dbReference type="PROSITE" id="PS01209">
    <property type="entry name" value="LDLRA_1"/>
    <property type="match status" value="2"/>
</dbReference>
<evidence type="ECO:0000256" key="12">
    <source>
        <dbReference type="ARBA" id="ARBA00023170"/>
    </source>
</evidence>
<keyword evidence="7" id="KW-0812">Transmembrane</keyword>
<feature type="disulfide bond" evidence="14">
    <location>
        <begin position="39"/>
        <end position="57"/>
    </location>
</feature>
<evidence type="ECO:0000256" key="11">
    <source>
        <dbReference type="ARBA" id="ARBA00023157"/>
    </source>
</evidence>
<feature type="disulfide bond" evidence="14">
    <location>
        <begin position="131"/>
        <end position="146"/>
    </location>
</feature>
<keyword evidence="10" id="KW-0472">Membrane</keyword>
<dbReference type="PANTHER" id="PTHR22722">
    <property type="entry name" value="LOW-DENSITY LIPOPROTEIN RECEPTOR-RELATED PROTEIN 2-RELATED"/>
    <property type="match status" value="1"/>
</dbReference>
<keyword evidence="8" id="KW-0677">Repeat</keyword>
<keyword evidence="12" id="KW-0675">Receptor</keyword>
<evidence type="ECO:0000256" key="10">
    <source>
        <dbReference type="ARBA" id="ARBA00023136"/>
    </source>
</evidence>
<dbReference type="GO" id="GO:0043235">
    <property type="term" value="C:receptor complex"/>
    <property type="evidence" value="ECO:0007669"/>
    <property type="project" value="TreeGrafter"/>
</dbReference>
<comment type="caution">
    <text evidence="14">Lacks conserved residue(s) required for the propagation of feature annotation.</text>
</comment>
<dbReference type="FunFam" id="4.10.400.10:FF:000011">
    <property type="entry name" value="Low-density lipoprotein receptor-related protein 1"/>
    <property type="match status" value="1"/>
</dbReference>
<dbReference type="PROSITE" id="PS50068">
    <property type="entry name" value="LDLRA_2"/>
    <property type="match status" value="3"/>
</dbReference>
<feature type="chain" id="PRO_5040232637" evidence="15">
    <location>
        <begin position="24"/>
        <end position="159"/>
    </location>
</feature>